<organism evidence="1 2">
    <name type="scientific">Clostridium boliviensis</name>
    <dbReference type="NCBI Taxonomy" id="318465"/>
    <lineage>
        <taxon>Bacteria</taxon>
        <taxon>Bacillati</taxon>
        <taxon>Bacillota</taxon>
        <taxon>Clostridia</taxon>
        <taxon>Eubacteriales</taxon>
        <taxon>Clostridiaceae</taxon>
        <taxon>Clostridium</taxon>
    </lineage>
</organism>
<proteinExistence type="predicted"/>
<evidence type="ECO:0000313" key="1">
    <source>
        <dbReference type="EMBL" id="MDW2800024.1"/>
    </source>
</evidence>
<accession>A0ABU4GQW6</accession>
<evidence type="ECO:0008006" key="3">
    <source>
        <dbReference type="Google" id="ProtNLM"/>
    </source>
</evidence>
<comment type="caution">
    <text evidence="1">The sequence shown here is derived from an EMBL/GenBank/DDBJ whole genome shotgun (WGS) entry which is preliminary data.</text>
</comment>
<dbReference type="EMBL" id="JAWONS010000290">
    <property type="protein sequence ID" value="MDW2800024.1"/>
    <property type="molecule type" value="Genomic_DNA"/>
</dbReference>
<sequence length="52" mass="6036">MKPFPDHLLFYKADVLIIGNTIVGDQLKEGFVLDETNDLRKELFVMKEIVEL</sequence>
<evidence type="ECO:0000313" key="2">
    <source>
        <dbReference type="Proteomes" id="UP001276854"/>
    </source>
</evidence>
<protein>
    <recommendedName>
        <fullName evidence="3">Bacterial bifunctional deaminase-reductase C-terminal domain-containing protein</fullName>
    </recommendedName>
</protein>
<reference evidence="1 2" key="1">
    <citation type="submission" date="2023-10" db="EMBL/GenBank/DDBJ databases">
        <title>A novel Glycoside Hydrolase 43-Like Enzyme from Clostrdium boliviensis is an Endo-xylanase, and a Candidate for Xylooligosaccharides Production from Different Xylan Substrates.</title>
        <authorList>
            <person name="Alvarez M.T."/>
            <person name="Rocabado-Villegas L.R."/>
            <person name="Salas-Veizaga D.M."/>
            <person name="Linares-Pasten J.A."/>
            <person name="Gudmundsdottir E.E."/>
            <person name="Hreggvidsson G.O."/>
            <person name="Adlercreutz P."/>
            <person name="Nordberg Karlsson E."/>
        </authorList>
    </citation>
    <scope>NUCLEOTIDE SEQUENCE [LARGE SCALE GENOMIC DNA]</scope>
    <source>
        <strain evidence="1 2">E-1</strain>
    </source>
</reference>
<dbReference type="RefSeq" id="WP_318066212.1">
    <property type="nucleotide sequence ID" value="NZ_JAWONS010000290.1"/>
</dbReference>
<keyword evidence="2" id="KW-1185">Reference proteome</keyword>
<gene>
    <name evidence="1" type="ORF">RZO55_20835</name>
</gene>
<dbReference type="Proteomes" id="UP001276854">
    <property type="component" value="Unassembled WGS sequence"/>
</dbReference>
<name>A0ABU4GQW6_9CLOT</name>